<name>A0ABP8UZ93_9GAMM</name>
<dbReference type="RefSeq" id="WP_345195085.1">
    <property type="nucleotide sequence ID" value="NZ_BAABFL010000129.1"/>
</dbReference>
<proteinExistence type="predicted"/>
<dbReference type="NCBIfam" id="TIGR00616">
    <property type="entry name" value="rect"/>
    <property type="match status" value="1"/>
</dbReference>
<reference evidence="2" key="1">
    <citation type="journal article" date="2019" name="Int. J. Syst. Evol. Microbiol.">
        <title>The Global Catalogue of Microorganisms (GCM) 10K type strain sequencing project: providing services to taxonomists for standard genome sequencing and annotation.</title>
        <authorList>
            <consortium name="The Broad Institute Genomics Platform"/>
            <consortium name="The Broad Institute Genome Sequencing Center for Infectious Disease"/>
            <person name="Wu L."/>
            <person name="Ma J."/>
        </authorList>
    </citation>
    <scope>NUCLEOTIDE SEQUENCE [LARGE SCALE GENOMIC DNA]</scope>
    <source>
        <strain evidence="2">JCM 17805</strain>
    </source>
</reference>
<evidence type="ECO:0000313" key="2">
    <source>
        <dbReference type="Proteomes" id="UP001500604"/>
    </source>
</evidence>
<keyword evidence="2" id="KW-1185">Reference proteome</keyword>
<gene>
    <name evidence="1" type="primary">recT_3</name>
    <name evidence="1" type="ORF">GCM10023116_15670</name>
</gene>
<dbReference type="InterPro" id="IPR018330">
    <property type="entry name" value="RecT_fam"/>
</dbReference>
<sequence>MTKTNTIPAKATGIKALLASRKNTIAQALEQTGLTPERLLSVVMNEVRKTPKLKECTDASLLGSVIQSAQLGLVPGGALGHCYLIPYFNRKQNKLECQFMLGYRGMLELARRSGAIKHIDARCVYDGEEFEILYGTQTTVIHKPSLSRNGNDRMIGVYAVGHLTSGGWQVEYMSMAEIQSIRDGSKAGGDGPWKTHFDEMAKKTVIRRLFKYLPVSIEAQTAVGLDERAEAGISQQNDTVLQEADGGITVDMQTGEIIEGDVRSADDLNRAL</sequence>
<dbReference type="Pfam" id="PF03837">
    <property type="entry name" value="RecT"/>
    <property type="match status" value="1"/>
</dbReference>
<accession>A0ABP8UZ93</accession>
<organism evidence="1 2">
    <name type="scientific">Kistimonas scapharcae</name>
    <dbReference type="NCBI Taxonomy" id="1036133"/>
    <lineage>
        <taxon>Bacteria</taxon>
        <taxon>Pseudomonadati</taxon>
        <taxon>Pseudomonadota</taxon>
        <taxon>Gammaproteobacteria</taxon>
        <taxon>Oceanospirillales</taxon>
        <taxon>Endozoicomonadaceae</taxon>
        <taxon>Kistimonas</taxon>
    </lineage>
</organism>
<dbReference type="Proteomes" id="UP001500604">
    <property type="component" value="Unassembled WGS sequence"/>
</dbReference>
<evidence type="ECO:0000313" key="1">
    <source>
        <dbReference type="EMBL" id="GAA4649293.1"/>
    </source>
</evidence>
<protein>
    <submittedName>
        <fullName evidence="1">Recombination protein RecT</fullName>
    </submittedName>
</protein>
<dbReference type="EMBL" id="BAABFL010000129">
    <property type="protein sequence ID" value="GAA4649293.1"/>
    <property type="molecule type" value="Genomic_DNA"/>
</dbReference>
<dbReference type="InterPro" id="IPR004590">
    <property type="entry name" value="ssDNA_annealing_RecT"/>
</dbReference>
<comment type="caution">
    <text evidence="1">The sequence shown here is derived from an EMBL/GenBank/DDBJ whole genome shotgun (WGS) entry which is preliminary data.</text>
</comment>